<protein>
    <submittedName>
        <fullName evidence="3">Heterokaryon incompatibility</fullName>
    </submittedName>
</protein>
<accession>K2RN57</accession>
<feature type="region of interest" description="Disordered" evidence="1">
    <location>
        <begin position="1"/>
        <end position="23"/>
    </location>
</feature>
<dbReference type="InterPro" id="IPR010730">
    <property type="entry name" value="HET"/>
</dbReference>
<feature type="domain" description="Heterokaryon incompatibility" evidence="2">
    <location>
        <begin position="218"/>
        <end position="369"/>
    </location>
</feature>
<dbReference type="PANTHER" id="PTHR33112">
    <property type="entry name" value="DOMAIN PROTEIN, PUTATIVE-RELATED"/>
    <property type="match status" value="1"/>
</dbReference>
<sequence length="557" mass="62784">MSFPACASDVDAEASNSNPGGNEPSRLCEYCRHIPFREEDYIDASTDCSFQSIDRDGQPRLQYISSDIEGDIIKLNIKYDRTDTLPGLPSIRATADAGCTFCEILLASHFIHKCSNLPAAASVTLNLGYKWNRTTSRLLGFSIAASVQCRNGETRYLEEPAFCSVESEADDPCTYWLGIKMRPQSDHQTLEERLRTESPETVRLVQTDDDTDAREWLYTALSHCWGYQDHLPPRTTTETLPAHLSAIPLAALPQNYRDAITVTRSLGLRYIWIDSLCILQDSIHDWDRESSRMAAIYQHAHVTVVAASGTTCHSGFLQLRPSRRVLLNYGPSSAAPSVSGTYQLRERRGIGARDIERSRWRTRAWTFQESLFSVRKLFFTDAAAYFQCGGALRASGGGRWQERGEKTPQQQRRYRHGEHFRENLARVAAKAKSARDFYHGTWRVGRGPYTFLENESGLSISLDWVDPCMAADSGQEGPQIINKDLMMLKLVTTGNGSDVGGLMLLPADKPDEYWRVGVFIIRKGLELEPRDAEVLVLDEEERTIQIIYCLRRDSGEK</sequence>
<dbReference type="InParanoid" id="K2RN57"/>
<name>K2RN57_MACPH</name>
<evidence type="ECO:0000256" key="1">
    <source>
        <dbReference type="SAM" id="MobiDB-lite"/>
    </source>
</evidence>
<dbReference type="STRING" id="1126212.K2RN57"/>
<dbReference type="PANTHER" id="PTHR33112:SF16">
    <property type="entry name" value="HETEROKARYON INCOMPATIBILITY DOMAIN-CONTAINING PROTEIN"/>
    <property type="match status" value="1"/>
</dbReference>
<evidence type="ECO:0000313" key="3">
    <source>
        <dbReference type="EMBL" id="EKG14257.1"/>
    </source>
</evidence>
<proteinExistence type="predicted"/>
<organism evidence="3 4">
    <name type="scientific">Macrophomina phaseolina (strain MS6)</name>
    <name type="common">Charcoal rot fungus</name>
    <dbReference type="NCBI Taxonomy" id="1126212"/>
    <lineage>
        <taxon>Eukaryota</taxon>
        <taxon>Fungi</taxon>
        <taxon>Dikarya</taxon>
        <taxon>Ascomycota</taxon>
        <taxon>Pezizomycotina</taxon>
        <taxon>Dothideomycetes</taxon>
        <taxon>Dothideomycetes incertae sedis</taxon>
        <taxon>Botryosphaeriales</taxon>
        <taxon>Botryosphaeriaceae</taxon>
        <taxon>Macrophomina</taxon>
    </lineage>
</organism>
<dbReference type="EMBL" id="AHHD01000362">
    <property type="protein sequence ID" value="EKG14257.1"/>
    <property type="molecule type" value="Genomic_DNA"/>
</dbReference>
<gene>
    <name evidence="3" type="ORF">MPH_08547</name>
</gene>
<dbReference type="Pfam" id="PF06985">
    <property type="entry name" value="HET"/>
    <property type="match status" value="1"/>
</dbReference>
<evidence type="ECO:0000259" key="2">
    <source>
        <dbReference type="Pfam" id="PF06985"/>
    </source>
</evidence>
<dbReference type="HOGENOM" id="CLU_489212_0_0_1"/>
<dbReference type="VEuPathDB" id="FungiDB:MPH_08547"/>
<reference evidence="3 4" key="1">
    <citation type="journal article" date="2012" name="BMC Genomics">
        <title>Tools to kill: Genome of one of the most destructive plant pathogenic fungi Macrophomina phaseolina.</title>
        <authorList>
            <person name="Islam M.S."/>
            <person name="Haque M.S."/>
            <person name="Islam M.M."/>
            <person name="Emdad E.M."/>
            <person name="Halim A."/>
            <person name="Hossen Q.M.M."/>
            <person name="Hossain M.Z."/>
            <person name="Ahmed B."/>
            <person name="Rahim S."/>
            <person name="Rahman M.S."/>
            <person name="Alam M.M."/>
            <person name="Hou S."/>
            <person name="Wan X."/>
            <person name="Saito J.A."/>
            <person name="Alam M."/>
        </authorList>
    </citation>
    <scope>NUCLEOTIDE SEQUENCE [LARGE SCALE GENOMIC DNA]</scope>
    <source>
        <strain evidence="3 4">MS6</strain>
    </source>
</reference>
<dbReference type="Proteomes" id="UP000007129">
    <property type="component" value="Unassembled WGS sequence"/>
</dbReference>
<comment type="caution">
    <text evidence="3">The sequence shown here is derived from an EMBL/GenBank/DDBJ whole genome shotgun (WGS) entry which is preliminary data.</text>
</comment>
<evidence type="ECO:0000313" key="4">
    <source>
        <dbReference type="Proteomes" id="UP000007129"/>
    </source>
</evidence>
<dbReference type="AlphaFoldDB" id="K2RN57"/>
<dbReference type="OrthoDB" id="2958217at2759"/>